<dbReference type="EMBL" id="PQIB02000005">
    <property type="protein sequence ID" value="RLN17769.1"/>
    <property type="molecule type" value="Genomic_DNA"/>
</dbReference>
<dbReference type="GO" id="GO:0009451">
    <property type="term" value="P:RNA modification"/>
    <property type="evidence" value="ECO:0007669"/>
    <property type="project" value="InterPro"/>
</dbReference>
<gene>
    <name evidence="4" type="ORF">C2845_PM02G37980</name>
</gene>
<dbReference type="InterPro" id="IPR046960">
    <property type="entry name" value="PPR_At4g14850-like_plant"/>
</dbReference>
<evidence type="ECO:0000256" key="1">
    <source>
        <dbReference type="ARBA" id="ARBA00022737"/>
    </source>
</evidence>
<evidence type="ECO:0000313" key="4">
    <source>
        <dbReference type="EMBL" id="RLN17769.1"/>
    </source>
</evidence>
<dbReference type="Proteomes" id="UP000275267">
    <property type="component" value="Unassembled WGS sequence"/>
</dbReference>
<feature type="repeat" description="PPR" evidence="3">
    <location>
        <begin position="272"/>
        <end position="306"/>
    </location>
</feature>
<dbReference type="OrthoDB" id="1912849at2759"/>
<dbReference type="FunFam" id="1.25.40.10:FF:001544">
    <property type="entry name" value="Pentatricopeptide repeat-containing protein isoform A"/>
    <property type="match status" value="1"/>
</dbReference>
<evidence type="ECO:0000256" key="3">
    <source>
        <dbReference type="PROSITE-ProRule" id="PRU00708"/>
    </source>
</evidence>
<dbReference type="FunFam" id="1.25.40.10:FF:000158">
    <property type="entry name" value="pentatricopeptide repeat-containing protein At2g33680"/>
    <property type="match status" value="1"/>
</dbReference>
<keyword evidence="2" id="KW-0809">Transit peptide</keyword>
<accession>A0A3L6SB46</accession>
<dbReference type="Pfam" id="PF01535">
    <property type="entry name" value="PPR"/>
    <property type="match status" value="2"/>
</dbReference>
<feature type="repeat" description="PPR" evidence="3">
    <location>
        <begin position="170"/>
        <end position="204"/>
    </location>
</feature>
<comment type="caution">
    <text evidence="4">The sequence shown here is derived from an EMBL/GenBank/DDBJ whole genome shotgun (WGS) entry which is preliminary data.</text>
</comment>
<dbReference type="STRING" id="4540.A0A3L6SB46"/>
<sequence length="642" mass="69221">MPHAAPPVLAAAASLRAAASAVVEAGGDPAVLHAVLVKTASCSRAAYSFLLSRYPPSRSLPLLSRLPFRPTAGSLTTSLASASSSSPSSALSLLRGVLGASPAFLADGPLSSLLRSMPPSLAPHLHALAFKLALSSSPYSASCLITLYARSRSPTAARHLFDEIPVPSRDHVCYSSTIVGLAQNGQYEESLSVFADMRSKAVDSTMYALSGALRAAAGLAALEQTCGIHAHAVVVGIDGNVAVGTALVDAYGKAGVVDDAVKVFEGLGGDRNLIMWNAVLSAHAQQGDVQAVVGLFDQMIELGFAPDGLTFLAVLTACSNAGAATEAEFWLEAMQSKYNMKPGLEHYTCVVGAMARVGRLEDAESVACTMPCKPDAAVWRTLLMGCVVHRKVDMAESMGQRLLAINPKDDSTYVMLANVYSTAGKKDEEAASWTAMRDCGVRKEGGRSWIEIRGQVHVFVANERRHQQLLEIYDKLNELIQEVEKLGYKEVDEGLWHHSERCKKLRSDLKNCTASFISYGPRSHYSSKLQRETRVFLGLKENRIERRNLQRPSMRAPARLDSTVANQWSMDCESVTRQALADHDQCPETISLVEIISSCCSDYNAGPWPMQWTLDACLRQCAHTIRTLLPGTLESRGSDLSH</sequence>
<dbReference type="InterPro" id="IPR046848">
    <property type="entry name" value="E_motif"/>
</dbReference>
<proteinExistence type="predicted"/>
<dbReference type="NCBIfam" id="TIGR00756">
    <property type="entry name" value="PPR"/>
    <property type="match status" value="1"/>
</dbReference>
<dbReference type="InterPro" id="IPR011990">
    <property type="entry name" value="TPR-like_helical_dom_sf"/>
</dbReference>
<protein>
    <submittedName>
        <fullName evidence="4">Pentatricopeptide repeat-containing protein</fullName>
    </submittedName>
</protein>
<organism evidence="4 5">
    <name type="scientific">Panicum miliaceum</name>
    <name type="common">Proso millet</name>
    <name type="synonym">Broomcorn millet</name>
    <dbReference type="NCBI Taxonomy" id="4540"/>
    <lineage>
        <taxon>Eukaryota</taxon>
        <taxon>Viridiplantae</taxon>
        <taxon>Streptophyta</taxon>
        <taxon>Embryophyta</taxon>
        <taxon>Tracheophyta</taxon>
        <taxon>Spermatophyta</taxon>
        <taxon>Magnoliopsida</taxon>
        <taxon>Liliopsida</taxon>
        <taxon>Poales</taxon>
        <taxon>Poaceae</taxon>
        <taxon>PACMAD clade</taxon>
        <taxon>Panicoideae</taxon>
        <taxon>Panicodae</taxon>
        <taxon>Paniceae</taxon>
        <taxon>Panicinae</taxon>
        <taxon>Panicum</taxon>
        <taxon>Panicum sect. Panicum</taxon>
    </lineage>
</organism>
<dbReference type="Pfam" id="PF13041">
    <property type="entry name" value="PPR_2"/>
    <property type="match status" value="1"/>
</dbReference>
<keyword evidence="1" id="KW-0677">Repeat</keyword>
<dbReference type="GO" id="GO:0003723">
    <property type="term" value="F:RNA binding"/>
    <property type="evidence" value="ECO:0007669"/>
    <property type="project" value="InterPro"/>
</dbReference>
<dbReference type="PANTHER" id="PTHR47926:SF464">
    <property type="entry name" value="DYW DOMAIN-CONTAINING PROTEIN"/>
    <property type="match status" value="1"/>
</dbReference>
<dbReference type="InterPro" id="IPR002885">
    <property type="entry name" value="PPR_rpt"/>
</dbReference>
<reference evidence="5" key="1">
    <citation type="journal article" date="2019" name="Nat. Commun.">
        <title>The genome of broomcorn millet.</title>
        <authorList>
            <person name="Zou C."/>
            <person name="Miki D."/>
            <person name="Li D."/>
            <person name="Tang Q."/>
            <person name="Xiao L."/>
            <person name="Rajput S."/>
            <person name="Deng P."/>
            <person name="Jia W."/>
            <person name="Huang R."/>
            <person name="Zhang M."/>
            <person name="Sun Y."/>
            <person name="Hu J."/>
            <person name="Fu X."/>
            <person name="Schnable P.S."/>
            <person name="Li F."/>
            <person name="Zhang H."/>
            <person name="Feng B."/>
            <person name="Zhu X."/>
            <person name="Liu R."/>
            <person name="Schnable J.C."/>
            <person name="Zhu J.-K."/>
            <person name="Zhang H."/>
        </authorList>
    </citation>
    <scope>NUCLEOTIDE SEQUENCE [LARGE SCALE GENOMIC DNA]</scope>
</reference>
<dbReference type="Gene3D" id="1.25.40.10">
    <property type="entry name" value="Tetratricopeptide repeat domain"/>
    <property type="match status" value="3"/>
</dbReference>
<dbReference type="GO" id="GO:0099402">
    <property type="term" value="P:plant organ development"/>
    <property type="evidence" value="ECO:0007669"/>
    <property type="project" value="UniProtKB-ARBA"/>
</dbReference>
<evidence type="ECO:0000313" key="5">
    <source>
        <dbReference type="Proteomes" id="UP000275267"/>
    </source>
</evidence>
<evidence type="ECO:0000256" key="2">
    <source>
        <dbReference type="ARBA" id="ARBA00022946"/>
    </source>
</evidence>
<dbReference type="AlphaFoldDB" id="A0A3L6SB46"/>
<dbReference type="Pfam" id="PF20431">
    <property type="entry name" value="E_motif"/>
    <property type="match status" value="1"/>
</dbReference>
<name>A0A3L6SB46_PANMI</name>
<keyword evidence="5" id="KW-1185">Reference proteome</keyword>
<dbReference type="PANTHER" id="PTHR47926">
    <property type="entry name" value="PENTATRICOPEPTIDE REPEAT-CONTAINING PROTEIN"/>
    <property type="match status" value="1"/>
</dbReference>
<dbReference type="PROSITE" id="PS51375">
    <property type="entry name" value="PPR"/>
    <property type="match status" value="2"/>
</dbReference>